<dbReference type="EMBL" id="UZWE01000021">
    <property type="protein sequence ID" value="VDS07601.1"/>
    <property type="molecule type" value="Genomic_DNA"/>
</dbReference>
<reference evidence="2 3" key="1">
    <citation type="submission" date="2018-12" db="EMBL/GenBank/DDBJ databases">
        <authorList>
            <person name="Criscuolo A."/>
        </authorList>
    </citation>
    <scope>NUCLEOTIDE SEQUENCE [LARGE SCALE GENOMIC DNA]</scope>
    <source>
        <strain evidence="2">ACIP1116241</strain>
    </source>
</reference>
<organism evidence="2 3">
    <name type="scientific">Paracoccus haematequi</name>
    <dbReference type="NCBI Taxonomy" id="2491866"/>
    <lineage>
        <taxon>Bacteria</taxon>
        <taxon>Pseudomonadati</taxon>
        <taxon>Pseudomonadota</taxon>
        <taxon>Alphaproteobacteria</taxon>
        <taxon>Rhodobacterales</taxon>
        <taxon>Paracoccaceae</taxon>
        <taxon>Paracoccus</taxon>
    </lineage>
</organism>
<dbReference type="RefSeq" id="WP_126153290.1">
    <property type="nucleotide sequence ID" value="NZ_UZWE01000021.1"/>
</dbReference>
<gene>
    <name evidence="2" type="ORF">PARHAE_00778</name>
</gene>
<dbReference type="InterPro" id="IPR019627">
    <property type="entry name" value="YAcAr"/>
</dbReference>
<name>A0A447IJG6_9RHOB</name>
<keyword evidence="3" id="KW-1185">Reference proteome</keyword>
<evidence type="ECO:0000313" key="3">
    <source>
        <dbReference type="Proteomes" id="UP000270743"/>
    </source>
</evidence>
<dbReference type="AlphaFoldDB" id="A0A447IJG6"/>
<dbReference type="Pfam" id="PF10686">
    <property type="entry name" value="YAcAr"/>
    <property type="match status" value="1"/>
</dbReference>
<dbReference type="SUPFAM" id="SSF102405">
    <property type="entry name" value="MCP/YpsA-like"/>
    <property type="match status" value="1"/>
</dbReference>
<protein>
    <recommendedName>
        <fullName evidence="1">YspA cpYpsA-related SLOG domain-containing protein</fullName>
    </recommendedName>
</protein>
<sequence>MRVIVCGGRDYADKDAAVAALDRFHAQHGITCLIQGGAKGADRLAYEWAASRFVIVHNVPADWKKHGKAAGPIRNQQMIDEHQPNALIAFPGGRGTDDMIKRAKEAGLPVYRPVKPMEGC</sequence>
<evidence type="ECO:0000313" key="2">
    <source>
        <dbReference type="EMBL" id="VDS07601.1"/>
    </source>
</evidence>
<dbReference type="OrthoDB" id="572639at2"/>
<dbReference type="Proteomes" id="UP000270743">
    <property type="component" value="Unassembled WGS sequence"/>
</dbReference>
<accession>A0A447IJG6</accession>
<evidence type="ECO:0000259" key="1">
    <source>
        <dbReference type="Pfam" id="PF10686"/>
    </source>
</evidence>
<proteinExistence type="predicted"/>
<feature type="domain" description="YspA cpYpsA-related SLOG" evidence="1">
    <location>
        <begin position="1"/>
        <end position="66"/>
    </location>
</feature>